<dbReference type="Proteomes" id="UP000095767">
    <property type="component" value="Unassembled WGS sequence"/>
</dbReference>
<accession>A0A1E5VLS3</accession>
<evidence type="ECO:0000259" key="2">
    <source>
        <dbReference type="Pfam" id="PF26133"/>
    </source>
</evidence>
<dbReference type="PANTHER" id="PTHR33018:SF34">
    <property type="entry name" value="OS02G0472350 PROTEIN"/>
    <property type="match status" value="1"/>
</dbReference>
<gene>
    <name evidence="3" type="ORF">BAE44_0012917</name>
</gene>
<organism evidence="3 4">
    <name type="scientific">Dichanthelium oligosanthes</name>
    <dbReference type="NCBI Taxonomy" id="888268"/>
    <lineage>
        <taxon>Eukaryota</taxon>
        <taxon>Viridiplantae</taxon>
        <taxon>Streptophyta</taxon>
        <taxon>Embryophyta</taxon>
        <taxon>Tracheophyta</taxon>
        <taxon>Spermatophyta</taxon>
        <taxon>Magnoliopsida</taxon>
        <taxon>Liliopsida</taxon>
        <taxon>Poales</taxon>
        <taxon>Poaceae</taxon>
        <taxon>PACMAD clade</taxon>
        <taxon>Panicoideae</taxon>
        <taxon>Panicodae</taxon>
        <taxon>Paniceae</taxon>
        <taxon>Dichantheliinae</taxon>
        <taxon>Dichanthelium</taxon>
    </lineage>
</organism>
<proteinExistence type="predicted"/>
<comment type="caution">
    <text evidence="3">The sequence shown here is derived from an EMBL/GenBank/DDBJ whole genome shotgun (WGS) entry which is preliminary data.</text>
</comment>
<sequence length="162" mass="18687">MNKDLLRLEHEAAPPEKESPSSYLSLEEDNNAQAWPIKEGMQLHGHAIPRGYAKVSIDKILKKKYNKILLDHPPEKDKQTLGDNKNGFVPWHKCYTNIEAHQYKLNKKTHIAFLDPMIINENTCKGINGDPNDTVTRLAKLLQECEYKESILLVYNYEDVFP</sequence>
<evidence type="ECO:0000313" key="3">
    <source>
        <dbReference type="EMBL" id="OEL26066.1"/>
    </source>
</evidence>
<dbReference type="PANTHER" id="PTHR33018">
    <property type="entry name" value="OS10G0338966 PROTEIN-RELATED"/>
    <property type="match status" value="1"/>
</dbReference>
<dbReference type="InterPro" id="IPR058352">
    <property type="entry name" value="DUF8039"/>
</dbReference>
<dbReference type="EMBL" id="LWDX02035530">
    <property type="protein sequence ID" value="OEL26066.1"/>
    <property type="molecule type" value="Genomic_DNA"/>
</dbReference>
<name>A0A1E5VLS3_9POAL</name>
<reference evidence="3 4" key="1">
    <citation type="submission" date="2016-09" db="EMBL/GenBank/DDBJ databases">
        <title>The draft genome of Dichanthelium oligosanthes: A C3 panicoid grass species.</title>
        <authorList>
            <person name="Studer A.J."/>
            <person name="Schnable J.C."/>
            <person name="Brutnell T.P."/>
        </authorList>
    </citation>
    <scope>NUCLEOTIDE SEQUENCE [LARGE SCALE GENOMIC DNA]</scope>
    <source>
        <strain evidence="4">cv. Kellogg 1175</strain>
        <tissue evidence="3">Leaf</tissue>
    </source>
</reference>
<protein>
    <recommendedName>
        <fullName evidence="2">DUF8039 domain-containing protein</fullName>
    </recommendedName>
</protein>
<feature type="region of interest" description="Disordered" evidence="1">
    <location>
        <begin position="1"/>
        <end position="24"/>
    </location>
</feature>
<evidence type="ECO:0000313" key="4">
    <source>
        <dbReference type="Proteomes" id="UP000095767"/>
    </source>
</evidence>
<keyword evidence="4" id="KW-1185">Reference proteome</keyword>
<dbReference type="Pfam" id="PF26133">
    <property type="entry name" value="DUF8039"/>
    <property type="match status" value="1"/>
</dbReference>
<dbReference type="AlphaFoldDB" id="A0A1E5VLS3"/>
<evidence type="ECO:0000256" key="1">
    <source>
        <dbReference type="SAM" id="MobiDB-lite"/>
    </source>
</evidence>
<feature type="compositionally biased region" description="Basic and acidic residues" evidence="1">
    <location>
        <begin position="1"/>
        <end position="19"/>
    </location>
</feature>
<feature type="domain" description="DUF8039" evidence="2">
    <location>
        <begin position="32"/>
        <end position="98"/>
    </location>
</feature>